<dbReference type="GO" id="GO:0005813">
    <property type="term" value="C:centrosome"/>
    <property type="evidence" value="ECO:0007669"/>
    <property type="project" value="InterPro"/>
</dbReference>
<dbReference type="eggNOG" id="ENOG502QPM7">
    <property type="taxonomic scope" value="Eukaryota"/>
</dbReference>
<evidence type="ECO:0000313" key="4">
    <source>
        <dbReference type="Proteomes" id="UP000009046"/>
    </source>
</evidence>
<evidence type="ECO:0000313" key="2">
    <source>
        <dbReference type="EMBL" id="EEB13296.1"/>
    </source>
</evidence>
<dbReference type="InterPro" id="IPR011989">
    <property type="entry name" value="ARM-like"/>
</dbReference>
<dbReference type="VEuPathDB" id="VectorBase:PHUM233480"/>
<dbReference type="Gene3D" id="1.25.10.10">
    <property type="entry name" value="Leucine-rich Repeat Variant"/>
    <property type="match status" value="1"/>
</dbReference>
<dbReference type="GO" id="GO:0032053">
    <property type="term" value="P:ciliary basal body organization"/>
    <property type="evidence" value="ECO:0007669"/>
    <property type="project" value="TreeGrafter"/>
</dbReference>
<evidence type="ECO:0000313" key="3">
    <source>
        <dbReference type="EnsemblMetazoa" id="PHUM233480-PA"/>
    </source>
</evidence>
<protein>
    <recommendedName>
        <fullName evidence="1">Rotatin N-terminal domain-containing protein</fullName>
    </recommendedName>
</protein>
<dbReference type="FunCoup" id="E0VIU0">
    <property type="interactions" value="3"/>
</dbReference>
<feature type="domain" description="Rotatin N-terminal" evidence="1">
    <location>
        <begin position="20"/>
        <end position="88"/>
    </location>
</feature>
<dbReference type="PANTHER" id="PTHR31691">
    <property type="entry name" value="ROTATIN"/>
    <property type="match status" value="1"/>
</dbReference>
<dbReference type="GO" id="GO:0036064">
    <property type="term" value="C:ciliary basal body"/>
    <property type="evidence" value="ECO:0007669"/>
    <property type="project" value="InterPro"/>
</dbReference>
<dbReference type="OrthoDB" id="428850at2759"/>
<dbReference type="InterPro" id="IPR030791">
    <property type="entry name" value="Rotatin"/>
</dbReference>
<dbReference type="PANTHER" id="PTHR31691:SF1">
    <property type="entry name" value="ROTATIN"/>
    <property type="match status" value="1"/>
</dbReference>
<dbReference type="InParanoid" id="E0VIU0"/>
<dbReference type="EnsemblMetazoa" id="PHUM233480-RA">
    <property type="protein sequence ID" value="PHUM233480-PA"/>
    <property type="gene ID" value="PHUM233480"/>
</dbReference>
<dbReference type="HOGENOM" id="CLU_001318_0_0_1"/>
<dbReference type="GO" id="GO:0007099">
    <property type="term" value="P:centriole replication"/>
    <property type="evidence" value="ECO:0007669"/>
    <property type="project" value="TreeGrafter"/>
</dbReference>
<dbReference type="SUPFAM" id="SSF48371">
    <property type="entry name" value="ARM repeat"/>
    <property type="match status" value="2"/>
</dbReference>
<dbReference type="InterPro" id="IPR016024">
    <property type="entry name" value="ARM-type_fold"/>
</dbReference>
<reference evidence="3" key="3">
    <citation type="submission" date="2021-02" db="UniProtKB">
        <authorList>
            <consortium name="EnsemblMetazoa"/>
        </authorList>
    </citation>
    <scope>IDENTIFICATION</scope>
    <source>
        <strain evidence="3">USDA</strain>
    </source>
</reference>
<dbReference type="InterPro" id="IPR029249">
    <property type="entry name" value="Rotatin_N"/>
</dbReference>
<dbReference type="Pfam" id="PF14726">
    <property type="entry name" value="RTTN_N"/>
    <property type="match status" value="1"/>
</dbReference>
<dbReference type="RefSeq" id="XP_002426034.1">
    <property type="nucleotide sequence ID" value="XM_002425989.1"/>
</dbReference>
<proteinExistence type="predicted"/>
<dbReference type="GO" id="GO:0010457">
    <property type="term" value="P:centriole-centriole cohesion"/>
    <property type="evidence" value="ECO:0007669"/>
    <property type="project" value="TreeGrafter"/>
</dbReference>
<evidence type="ECO:0000259" key="1">
    <source>
        <dbReference type="Pfam" id="PF14726"/>
    </source>
</evidence>
<dbReference type="EMBL" id="DS235206">
    <property type="protein sequence ID" value="EEB13296.1"/>
    <property type="molecule type" value="Genomic_DNA"/>
</dbReference>
<reference evidence="2" key="2">
    <citation type="submission" date="2007-04" db="EMBL/GenBank/DDBJ databases">
        <title>The genome of the human body louse.</title>
        <authorList>
            <consortium name="The Human Body Louse Genome Consortium"/>
            <person name="Kirkness E."/>
            <person name="Walenz B."/>
            <person name="Hass B."/>
            <person name="Bruggner R."/>
            <person name="Strausberg R."/>
        </authorList>
    </citation>
    <scope>NUCLEOTIDE SEQUENCE</scope>
    <source>
        <strain evidence="2">USDA</strain>
    </source>
</reference>
<keyword evidence="4" id="KW-1185">Reference proteome</keyword>
<name>E0VIU0_PEDHC</name>
<reference evidence="2" key="1">
    <citation type="submission" date="2007-04" db="EMBL/GenBank/DDBJ databases">
        <title>Annotation of Pediculus humanus corporis strain USDA.</title>
        <authorList>
            <person name="Kirkness E."/>
            <person name="Hannick L."/>
            <person name="Hass B."/>
            <person name="Bruggner R."/>
            <person name="Lawson D."/>
            <person name="Bidwell S."/>
            <person name="Joardar V."/>
            <person name="Caler E."/>
            <person name="Walenz B."/>
            <person name="Inman J."/>
            <person name="Schobel S."/>
            <person name="Galinsky K."/>
            <person name="Amedeo P."/>
            <person name="Strausberg R."/>
        </authorList>
    </citation>
    <scope>NUCLEOTIDE SEQUENCE</scope>
    <source>
        <strain evidence="2">USDA</strain>
    </source>
</reference>
<dbReference type="OMA" id="MINCCSC"/>
<accession>E0VIU0</accession>
<dbReference type="Proteomes" id="UP000009046">
    <property type="component" value="Unassembled WGS sequence"/>
</dbReference>
<dbReference type="GO" id="GO:0005814">
    <property type="term" value="C:centriole"/>
    <property type="evidence" value="ECO:0007669"/>
    <property type="project" value="TreeGrafter"/>
</dbReference>
<dbReference type="CTD" id="8230086"/>
<sequence>MTENLLSLLHIQKLGHPLEEIRVRALSSILSKYTLNLVDESNFENTKLLLEKLLEWFYHDKYSDEIKVLSLILKILKSTKANSILPDVLSQEKKISTKHSLLIEEIKSCLKKFDGCSVNNNKLDVNDMMGKSKTTNIINFNGCSNIENKKKCDCKTENNDKKKYIPFINSKAIQESDEKIELEFKDSRRPTKEHSEPNCFIIEFFPWQSLAESNEQILTSVFDNLKYPDNKKSIFQACQFFNEVVLRDFPSEIFIQRPLLIRTFIQLMSTLENSAKIPVIKCLINSIEYIHNSFQLNLNPSYFCQKKEFYSLSVFSNESNNNEKDESKIVNQFNFSINCEENEYKLESENDNKLKNYQLSLPKFTFELLFQSLPMLKKDLNDEEINCLLILNYKLIKFLFSNLKSHVWFNKNDLKDNFYKIFGIFQELLKFYRQMPSEIMLSEILPRSLHLELGNCIFDCSVYIMFPQLHANIVNYVKQFFGQREKIIFQDYKDVILILESMKSAIVFLKCRSKLKSKMDKLECVSQSVPSLDFHQNFNFIHFFVTSCLLKWSKAEMTDKELEMRANIFVKICTYQEINEYAVKFLGKEEAVTPSCLHPGDKMEFLFDVNILTEMICHGLISEFPEVSKCSSNVLTLLLKSKFIMSENCWKDFLNSLIPCLCYLECFADKANILGRCIIKMFDPDVAKTTGLPHLELLKGNIRLLFSKNDLTRDEAMPRLFWLLNKEDLENKKLPKMSVLTGLNLNGICIGVKPIDYSNTPQTFYNPGKLWDVLEILGSENLEPNIRRSALSQLSAMLDDVSLHSVFVEQKGIAKILKILDNSLVEKEYRNYPDSVIPIVNILRHVSLHNGTVCLELGSNINALYNILRSLFLFSNDERLRRNAVELLSLLLYSDCILRVPANESNKRILSFPDIVISKMNLPFLTHVHWRNSKHLEPSIKKSILSKETCSKLLRVFWSVQWIGNISDFLSIQPSEIKNKTYYHGIPNDLVISYDDIIELKKCSFVLTVKQTLCDIQNATTHETVCNYIQKLQSYLIFYNVEKSGGEKMSNEVATDNVLSHMLWESTLERFLTSMPACGLDESLLLYVVEFIIILLKSFKSERLINWMEKILIDTHKPFFKILKNLEYEKTEMKGSKLPIRIIELTRQIISYKENLDSKKWFSYMELIHDHLTLKDFHDAAYVDWLMELLVELTSKCSFGENNSEFYKNLIVRIVEVLIAFHCTQDSTVSFIGMNIIKNSIFALNHILWDTQLHYEDWEDAWFSALTKVIGHVENPNYCWLLSFWFLRDPIARSAGFQLFSGLTITSKGCELLIKRLHVPFAHIWSVGFNVFFDDNESCIVREKCGLMLSNLIRNGSKHFSKCLSDEFQSINFYQNVLDVIDNFQYDNKITELILDEKKNVFIGEKKSTPSYLNAVLTVLSSALFNNPSTVCENILNNGILKSLIRVLGEGPDSSFTCENHWYFIDVIEMYTTSCILIKKCVLTSYRAQSFIIQSQFALNYFFSMINYNLYCKSFEAMSSFKTELWCEILDLFSAILKSIPKSEQNDVDQFSAFMAINKCLTKNGIDCFISSLYISLLDESSSLRQSVLKFLINLLRHEIMISTKKSVTISDIFERKVSEDVLNVYKASRKRDYNVPDSLTLSFGIRLTDILLQMFLLNIEDISHPLKTITADALGNLLVVFPPSRDYCLKQNLSVSVILYVKQICVKLSLDCANSLKKLSDKKRLEPLLQNLEILFRLINNFMHKNENGKMDVANRDFSIVVHKLWPWCVTKQSLLLVTLKMLCTYTNDCSQGCRSLAASSNCTVMSLRKMPGSVTLMSAIFNQVSMEMDTMSKCEQHQTIGFCLEILSNCCGVNECRTVISKSNLFQSFSKINSKKRKKRPNSEAIIESWLHFFLTFSSYQEGQLTIAKNQELLDDIISIGGTTSKSNHRIQALKILRNVCFNQGNKHRMLCSGPFLNLLLDTLNSEFKREEVEQVIYAIWALACNSQKNKVILKSAGFDVKLESAKRNMSSFDGDSKTNDLIDVVVEIFKNK</sequence>
<gene>
    <name evidence="3" type="primary">8230086</name>
    <name evidence="2" type="ORF">Phum_PHUM233480</name>
</gene>
<organism>
    <name type="scientific">Pediculus humanus subsp. corporis</name>
    <name type="common">Body louse</name>
    <dbReference type="NCBI Taxonomy" id="121224"/>
    <lineage>
        <taxon>Eukaryota</taxon>
        <taxon>Metazoa</taxon>
        <taxon>Ecdysozoa</taxon>
        <taxon>Arthropoda</taxon>
        <taxon>Hexapoda</taxon>
        <taxon>Insecta</taxon>
        <taxon>Pterygota</taxon>
        <taxon>Neoptera</taxon>
        <taxon>Paraneoptera</taxon>
        <taxon>Psocodea</taxon>
        <taxon>Troctomorpha</taxon>
        <taxon>Phthiraptera</taxon>
        <taxon>Anoplura</taxon>
        <taxon>Pediculidae</taxon>
        <taxon>Pediculus</taxon>
    </lineage>
</organism>
<dbReference type="EMBL" id="AAZO01002709">
    <property type="status" value="NOT_ANNOTATED_CDS"/>
    <property type="molecule type" value="Genomic_DNA"/>
</dbReference>
<dbReference type="KEGG" id="phu:Phum_PHUM233480"/>
<dbReference type="GeneID" id="8230086"/>